<sequence>METHKLLLKDADGEDMDEHMYRTMIGSLMYLTSSRPNIIYLKGQPKLGLWYRKDLPFDLVAYTDSDYAGASLDRKSTTRDKNVANLLTKAFDLVAILTKSSESEGFKQIVDFLNACLIKYALTVNPTIYTSCIEQFLSTAYTKTVNGAVQLQALVDGKKIVVTEASVRRDLQLEDLKELISPTAINF</sequence>
<name>A0ABQ4WYI4_9ASTR</name>
<proteinExistence type="predicted"/>
<gene>
    <name evidence="1" type="ORF">Tco_0652748</name>
</gene>
<accession>A0ABQ4WYI4</accession>
<reference evidence="1" key="1">
    <citation type="journal article" date="2022" name="Int. J. Mol. Sci.">
        <title>Draft Genome of Tanacetum Coccineum: Genomic Comparison of Closely Related Tanacetum-Family Plants.</title>
        <authorList>
            <person name="Yamashiro T."/>
            <person name="Shiraishi A."/>
            <person name="Nakayama K."/>
            <person name="Satake H."/>
        </authorList>
    </citation>
    <scope>NUCLEOTIDE SEQUENCE</scope>
</reference>
<dbReference type="EMBL" id="BQNB010009046">
    <property type="protein sequence ID" value="GJS57964.1"/>
    <property type="molecule type" value="Genomic_DNA"/>
</dbReference>
<evidence type="ECO:0000313" key="1">
    <source>
        <dbReference type="EMBL" id="GJS57964.1"/>
    </source>
</evidence>
<organism evidence="1 2">
    <name type="scientific">Tanacetum coccineum</name>
    <dbReference type="NCBI Taxonomy" id="301880"/>
    <lineage>
        <taxon>Eukaryota</taxon>
        <taxon>Viridiplantae</taxon>
        <taxon>Streptophyta</taxon>
        <taxon>Embryophyta</taxon>
        <taxon>Tracheophyta</taxon>
        <taxon>Spermatophyta</taxon>
        <taxon>Magnoliopsida</taxon>
        <taxon>eudicotyledons</taxon>
        <taxon>Gunneridae</taxon>
        <taxon>Pentapetalae</taxon>
        <taxon>asterids</taxon>
        <taxon>campanulids</taxon>
        <taxon>Asterales</taxon>
        <taxon>Asteraceae</taxon>
        <taxon>Asteroideae</taxon>
        <taxon>Anthemideae</taxon>
        <taxon>Anthemidinae</taxon>
        <taxon>Tanacetum</taxon>
    </lineage>
</organism>
<dbReference type="PANTHER" id="PTHR11439:SF495">
    <property type="entry name" value="REVERSE TRANSCRIPTASE, RNA-DEPENDENT DNA POLYMERASE-RELATED"/>
    <property type="match status" value="1"/>
</dbReference>
<keyword evidence="2" id="KW-1185">Reference proteome</keyword>
<comment type="caution">
    <text evidence="1">The sequence shown here is derived from an EMBL/GenBank/DDBJ whole genome shotgun (WGS) entry which is preliminary data.</text>
</comment>
<evidence type="ECO:0000313" key="2">
    <source>
        <dbReference type="Proteomes" id="UP001151760"/>
    </source>
</evidence>
<reference evidence="1" key="2">
    <citation type="submission" date="2022-01" db="EMBL/GenBank/DDBJ databases">
        <authorList>
            <person name="Yamashiro T."/>
            <person name="Shiraishi A."/>
            <person name="Satake H."/>
            <person name="Nakayama K."/>
        </authorList>
    </citation>
    <scope>NUCLEOTIDE SEQUENCE</scope>
</reference>
<protein>
    <submittedName>
        <fullName evidence="1">Uncharacterized protein</fullName>
    </submittedName>
</protein>
<dbReference type="PANTHER" id="PTHR11439">
    <property type="entry name" value="GAG-POL-RELATED RETROTRANSPOSON"/>
    <property type="match status" value="1"/>
</dbReference>
<dbReference type="Proteomes" id="UP001151760">
    <property type="component" value="Unassembled WGS sequence"/>
</dbReference>